<dbReference type="InterPro" id="IPR007326">
    <property type="entry name" value="Lipoprotein-assoc_dom"/>
</dbReference>
<dbReference type="RefSeq" id="WP_036434542.1">
    <property type="nucleotide sequence ID" value="NZ_LR215039.1"/>
</dbReference>
<proteinExistence type="predicted"/>
<feature type="domain" description="Lipoprotein-associated type-17" evidence="2">
    <location>
        <begin position="412"/>
        <end position="484"/>
    </location>
</feature>
<keyword evidence="4" id="KW-1185">Reference proteome</keyword>
<reference evidence="3 4" key="1">
    <citation type="submission" date="2019-01" db="EMBL/GenBank/DDBJ databases">
        <authorList>
            <consortium name="Pathogen Informatics"/>
        </authorList>
    </citation>
    <scope>NUCLEOTIDE SEQUENCE [LARGE SCALE GENOMIC DNA]</scope>
    <source>
        <strain evidence="3 4">NCTC10179</strain>
    </source>
</reference>
<evidence type="ECO:0000259" key="2">
    <source>
        <dbReference type="Pfam" id="PF04200"/>
    </source>
</evidence>
<sequence length="2058" mass="235018">MNNKKKLIIVGTTAVALTGTGALGVGLYYGLNNQNNSNTNSVNWNELSSTFSYPNATNTFVEDVNESLIQSQVIKPQSLNVKIINLQITKRNYQNGAIEIKYQYNNTKDGSNLLSPKMYTSVITGFLKGTKFEYINHKRQLLEKLSLSAYYPNKSSINAQDSLIDRVSLSVDNNVSLDNLPNLTLNKEAIAISNDGTSIDVIVLLSYFDTFLNRTISSEQIVSIKGFKSSVPFSIENNNQNNETNENNDNNSNQNDLQSPDTNNQNVNDNDSQNNNSQNDSSPRDPEVQENQNNNQDQSQLRAQYLAKLNSMNANASIKNADILASALTQNNFASHIDLTIENNSENIKIVNLEIANKNDLNGEVEFSYQLQGHFNDEVITSEVKRKQVNGFKTELDRLNELTVDYVQYLPNKEETLPSEAILDNVAISSNTQELLAKAVEVQVVNVDNENGNLTISFKLQSQRANLNNIVSTKVFNATISDFNSYIKLRTKEKQRLNELIATNLYASYFNVLPTDKAQTLPSEITDNQIKINNLNDSNEVIVVIEQVTDKNNQNGTVLLTYKIQSAKTQPYYQNIVSDNVAQGVISGFLTIQQARENELARLNQLKNNLSFDYPNKEETLTTDAVESNIQTVNLDDNTQIIDLNITNRNSETHSITFEYKLKSLNSRFKENNLITDTFTGTIEGFKVNPQAQLLEYVNENYILEPKAELTNHPNVHLLATSINANNLNYYFNVPELENVNIQINDFVLDKNNPTKLTLNYTATRDGVSVNTSVDLNFENSFAPLIDKIGYTHLEQLYDIDYYSLYQYSLKQIQQNKEIQNQIFKPKFKKLERFFDYQIDFNTLETQNRIVKRAYRDAFGDNAEYNYTLPNIRANIKVLLQDNEVKTLNLTQDISNNNVSAQNQTRAYVDEQPYSFKDSYTQTQYYTNPFGTKLIDLIKQEAQTLKAQEGIPDQDVNLLINVFESYKNNIQPPVRLEAKRRILTTIINKYIQFDNFAQIAVEPFNEPNTYEYLANKNVLRFKVSGTNTTTNQKETFNFVWRTTNYENDPQVNKLVSIIKANNIGAIFENSQVKNSNKTHSDILASQAWNEFENIYELPSYNEYRIGLVPVANRTAEDLKHNDIDAWANLKFGLYKNDQLVSPTLVTSALRLNYFKYPNKDDYKPLSGEWFTAEDFQGSQFTQPSQAIKDKIAQINGSDFEYNYAQGNLKVVDPFKIIEQKAFDKLNYLFKFTGASNASENTGDFGSFNNGDTSEENVTPANPTKIYEGEITSEVNVNELANNYYIYYFNVQPDSRTNRFRNDNLPIRRSRMSFALGFINKRNPNERWSTIAAGNPLITLINLKNDYVDQIAPEAALNSITPSDIVKEYSPIGNGTKIGTLTATEFKDRINSTNTTVPKPLDYLTIRDNLIYDDTLFRKDYVIVSEVKLPNDQEGSAYVRFKYQVKEQNASFQTVVVREIEGSTWYKITGFRIPTGSRSKDTSSDNVILSNLSSYYGLTKVFLGDGENPSVLRNRYIEMNYKDVQIKKDENNRKMSWLFKKDYYESQLNRDGIVNPIIKFHFAANTVVIDAERYNRIFKINEGLNFDINYEDLKRDGSITLNQRTNGIYSSNNGTIEIPYKAIFTLTEQGIEFNFELTDTKNYQIIDKNEDSILYNPLRQPGEADKHWQEFHPEKAMFFDKNGARVEIQYQNKVANEVFGDKKTNVYNYKNMDYTPENQPIILYNETYEDQDLFKYNPNQMIKWKWHEGYKLSNTFMNLKYSHPKVQEVMGRTFALNRGSATMLGKVNNNPNDGRFYAITNNHVVSMNDVPNPTANVQVNGTTLTRAGYEVGNNVDRGHGYWRGLYVDSTKIIPVWTGHNQINNNGGDAQFLDITVFIVDVNPIIDNAIKSGRMQTALWYKNWFNLPNLNFTSITKDYQWGTLAKNGSYTTGEIFNGWPYGKQGGYIINRSSKGSVNESFSRRDGYLTPIYFNAGNSGTGVLDNEGNYIAAINSGRPQSALVSWYGLRPDVNYFGLIEDNQNIWDLANKNSLALNIMKFNAYDPTIDIPWWIKNKQNDN</sequence>
<name>A0A449B5W3_9BACT</name>
<evidence type="ECO:0000313" key="4">
    <source>
        <dbReference type="Proteomes" id="UP000289497"/>
    </source>
</evidence>
<dbReference type="Proteomes" id="UP000289497">
    <property type="component" value="Chromosome"/>
</dbReference>
<dbReference type="NCBIfam" id="NF045847">
    <property type="entry name" value="MGA1079_SerProt"/>
    <property type="match status" value="1"/>
</dbReference>
<accession>A0A449B5W3</accession>
<dbReference type="EMBL" id="LR215039">
    <property type="protein sequence ID" value="VEU75994.1"/>
    <property type="molecule type" value="Genomic_DNA"/>
</dbReference>
<dbReference type="Pfam" id="PF04200">
    <property type="entry name" value="Lipoprotein_17"/>
    <property type="match status" value="3"/>
</dbReference>
<dbReference type="KEGG" id="mcou:NCTC10179_00151"/>
<evidence type="ECO:0000313" key="3">
    <source>
        <dbReference type="EMBL" id="VEU75994.1"/>
    </source>
</evidence>
<feature type="compositionally biased region" description="Low complexity" evidence="1">
    <location>
        <begin position="263"/>
        <end position="281"/>
    </location>
</feature>
<feature type="compositionally biased region" description="Low complexity" evidence="1">
    <location>
        <begin position="289"/>
        <end position="298"/>
    </location>
</feature>
<feature type="domain" description="Lipoprotein-associated type-17" evidence="2">
    <location>
        <begin position="512"/>
        <end position="589"/>
    </location>
</feature>
<organism evidence="3 4">
    <name type="scientific">Mycoplasmopsis columboralis</name>
    <dbReference type="NCBI Taxonomy" id="171282"/>
    <lineage>
        <taxon>Bacteria</taxon>
        <taxon>Bacillati</taxon>
        <taxon>Mycoplasmatota</taxon>
        <taxon>Mycoplasmoidales</taxon>
        <taxon>Metamycoplasmataceae</taxon>
        <taxon>Mycoplasmopsis</taxon>
    </lineage>
</organism>
<protein>
    <recommendedName>
        <fullName evidence="2">Lipoprotein-associated type-17 domain-containing protein</fullName>
    </recommendedName>
</protein>
<evidence type="ECO:0000256" key="1">
    <source>
        <dbReference type="SAM" id="MobiDB-lite"/>
    </source>
</evidence>
<feature type="region of interest" description="Disordered" evidence="1">
    <location>
        <begin position="235"/>
        <end position="298"/>
    </location>
</feature>
<feature type="compositionally biased region" description="Low complexity" evidence="1">
    <location>
        <begin position="237"/>
        <end position="256"/>
    </location>
</feature>
<feature type="domain" description="Lipoprotein-associated type-17" evidence="2">
    <location>
        <begin position="313"/>
        <end position="394"/>
    </location>
</feature>
<gene>
    <name evidence="3" type="ORF">NCTC10179_00151</name>
</gene>